<dbReference type="EMBL" id="CP034337">
    <property type="protein sequence ID" value="AZL76519.1"/>
    <property type="molecule type" value="Genomic_DNA"/>
</dbReference>
<evidence type="ECO:0000313" key="1">
    <source>
        <dbReference type="EMBL" id="AZL76519.1"/>
    </source>
</evidence>
<accession>A0ABM7CYB0</accession>
<sequence>MGVRGELEVWFWLLDLGAAAQPFRDTRPLLQEHAITCRSGLASRKGRKAPPALSAETRITYQI</sequence>
<reference evidence="1 2" key="1">
    <citation type="submission" date="2018-12" db="EMBL/GenBank/DDBJ databases">
        <authorList>
            <person name="Li S."/>
            <person name="Yang R."/>
            <person name="Chen G."/>
            <person name="Zou L."/>
            <person name="Zhang C."/>
            <person name="Chen Y."/>
            <person name="Liu Z."/>
            <person name="Li Y."/>
            <person name="Yan Y."/>
            <person name="Huang M."/>
            <person name="Chen T."/>
        </authorList>
    </citation>
    <scope>NUCLEOTIDE SEQUENCE [LARGE SCALE GENOMIC DNA]</scope>
    <source>
        <strain evidence="1 2">2014</strain>
    </source>
</reference>
<keyword evidence="2" id="KW-1185">Reference proteome</keyword>
<organism evidence="1 2">
    <name type="scientific">Pseudomonas oryziphila</name>
    <dbReference type="NCBI Taxonomy" id="2894079"/>
    <lineage>
        <taxon>Bacteria</taxon>
        <taxon>Pseudomonadati</taxon>
        <taxon>Pseudomonadota</taxon>
        <taxon>Gammaproteobacteria</taxon>
        <taxon>Pseudomonadales</taxon>
        <taxon>Pseudomonadaceae</taxon>
        <taxon>Pseudomonas</taxon>
    </lineage>
</organism>
<dbReference type="Proteomes" id="UP000272622">
    <property type="component" value="Chromosome"/>
</dbReference>
<proteinExistence type="predicted"/>
<evidence type="ECO:0000313" key="2">
    <source>
        <dbReference type="Proteomes" id="UP000272622"/>
    </source>
</evidence>
<gene>
    <name evidence="1" type="ORF">EI693_17875</name>
</gene>
<name>A0ABM7CYB0_9PSED</name>
<protein>
    <submittedName>
        <fullName evidence="1">Uncharacterized protein</fullName>
    </submittedName>
</protein>